<comment type="caution">
    <text evidence="8">The sequence shown here is derived from an EMBL/GenBank/DDBJ whole genome shotgun (WGS) entry which is preliminary data.</text>
</comment>
<comment type="subcellular location">
    <subcellularLocation>
        <location evidence="1">Membrane</location>
        <topology evidence="1">Multi-pass membrane protein</topology>
    </subcellularLocation>
</comment>
<evidence type="ECO:0000256" key="5">
    <source>
        <dbReference type="ARBA" id="ARBA00023136"/>
    </source>
</evidence>
<comment type="similarity">
    <text evidence="2">Belongs to the TerC family.</text>
</comment>
<feature type="transmembrane region" description="Helical" evidence="7">
    <location>
        <begin position="223"/>
        <end position="245"/>
    </location>
</feature>
<keyword evidence="9" id="KW-1185">Reference proteome</keyword>
<organism evidence="8 9">
    <name type="scientific">Streptosporangium longisporum</name>
    <dbReference type="NCBI Taxonomy" id="46187"/>
    <lineage>
        <taxon>Bacteria</taxon>
        <taxon>Bacillati</taxon>
        <taxon>Actinomycetota</taxon>
        <taxon>Actinomycetes</taxon>
        <taxon>Streptosporangiales</taxon>
        <taxon>Streptosporangiaceae</taxon>
        <taxon>Streptosporangium</taxon>
    </lineage>
</organism>
<keyword evidence="5 7" id="KW-0472">Membrane</keyword>
<feature type="transmembrane region" description="Helical" evidence="7">
    <location>
        <begin position="252"/>
        <end position="275"/>
    </location>
</feature>
<keyword evidence="3 7" id="KW-0812">Transmembrane</keyword>
<keyword evidence="4 7" id="KW-1133">Transmembrane helix</keyword>
<evidence type="ECO:0000256" key="4">
    <source>
        <dbReference type="ARBA" id="ARBA00022989"/>
    </source>
</evidence>
<feature type="region of interest" description="Disordered" evidence="6">
    <location>
        <begin position="320"/>
        <end position="371"/>
    </location>
</feature>
<dbReference type="InterPro" id="IPR022369">
    <property type="entry name" value="Integral_membrane_TerC_rswitch"/>
</dbReference>
<evidence type="ECO:0000256" key="3">
    <source>
        <dbReference type="ARBA" id="ARBA00022692"/>
    </source>
</evidence>
<accession>A0ABP6KKJ1</accession>
<dbReference type="PANTHER" id="PTHR30238:SF0">
    <property type="entry name" value="THYLAKOID MEMBRANE PROTEIN TERC, CHLOROPLASTIC"/>
    <property type="match status" value="1"/>
</dbReference>
<dbReference type="Proteomes" id="UP001499930">
    <property type="component" value="Unassembled WGS sequence"/>
</dbReference>
<sequence length="371" mass="40441">MAIDSLGMWIAVIGLVVVLLAIDFVVAARRPHAVGLREATAWTVFYIGVAIAFGLVLWWLAGATLATEYFAGWMVEKSLSVDNLFVFVIIMARFSVPPEHQQKVLLFGIATALVLRAILIAVGAAAITLFSPTFLVFGLLLIWTAIQLVRHRNEDPDVENNPLINGANKVLPVTEELHGGKLVTHEDGKRMVTPLFVVFIAIGSTDLLFALDSIPAVFGVTSHPLIVFSANAFALLGLRALYFLIEGLLERLVYLSIGLAVILAFIGLKLILSFLHEDVSKSFPEVSTPLSLGVIFLVLLITVIASMRRVRAHPEERAHAGTLHRLRRKDGDRRDAPDGDRDGGRGDDRDGTGDPAEDREERPGHRGPAAD</sequence>
<protein>
    <submittedName>
        <fullName evidence="8">TerC family protein</fullName>
    </submittedName>
</protein>
<feature type="transmembrane region" description="Helical" evidence="7">
    <location>
        <begin position="39"/>
        <end position="61"/>
    </location>
</feature>
<feature type="compositionally biased region" description="Basic and acidic residues" evidence="6">
    <location>
        <begin position="329"/>
        <end position="352"/>
    </location>
</feature>
<dbReference type="NCBIfam" id="TIGR03718">
    <property type="entry name" value="R_switched_Alx"/>
    <property type="match status" value="1"/>
</dbReference>
<feature type="transmembrane region" description="Helical" evidence="7">
    <location>
        <begin position="6"/>
        <end position="27"/>
    </location>
</feature>
<dbReference type="EMBL" id="BAAAWD010000012">
    <property type="protein sequence ID" value="GAA3015593.1"/>
    <property type="molecule type" value="Genomic_DNA"/>
</dbReference>
<dbReference type="InterPro" id="IPR005496">
    <property type="entry name" value="Integral_membrane_TerC"/>
</dbReference>
<evidence type="ECO:0000256" key="2">
    <source>
        <dbReference type="ARBA" id="ARBA00007511"/>
    </source>
</evidence>
<reference evidence="9" key="1">
    <citation type="journal article" date="2019" name="Int. J. Syst. Evol. Microbiol.">
        <title>The Global Catalogue of Microorganisms (GCM) 10K type strain sequencing project: providing services to taxonomists for standard genome sequencing and annotation.</title>
        <authorList>
            <consortium name="The Broad Institute Genomics Platform"/>
            <consortium name="The Broad Institute Genome Sequencing Center for Infectious Disease"/>
            <person name="Wu L."/>
            <person name="Ma J."/>
        </authorList>
    </citation>
    <scope>NUCLEOTIDE SEQUENCE [LARGE SCALE GENOMIC DNA]</scope>
    <source>
        <strain evidence="9">JCM 3106</strain>
    </source>
</reference>
<evidence type="ECO:0000256" key="6">
    <source>
        <dbReference type="SAM" id="MobiDB-lite"/>
    </source>
</evidence>
<gene>
    <name evidence="8" type="ORF">GCM10017559_43860</name>
</gene>
<evidence type="ECO:0000313" key="8">
    <source>
        <dbReference type="EMBL" id="GAA3015593.1"/>
    </source>
</evidence>
<feature type="transmembrane region" description="Helical" evidence="7">
    <location>
        <begin position="133"/>
        <end position="149"/>
    </location>
</feature>
<feature type="transmembrane region" description="Helical" evidence="7">
    <location>
        <begin position="104"/>
        <end position="127"/>
    </location>
</feature>
<name>A0ABP6KKJ1_9ACTN</name>
<feature type="transmembrane region" description="Helical" evidence="7">
    <location>
        <begin position="287"/>
        <end position="307"/>
    </location>
</feature>
<evidence type="ECO:0000256" key="7">
    <source>
        <dbReference type="SAM" id="Phobius"/>
    </source>
</evidence>
<feature type="transmembrane region" description="Helical" evidence="7">
    <location>
        <begin position="191"/>
        <end position="211"/>
    </location>
</feature>
<feature type="transmembrane region" description="Helical" evidence="7">
    <location>
        <begin position="73"/>
        <end position="92"/>
    </location>
</feature>
<proteinExistence type="inferred from homology"/>
<dbReference type="Pfam" id="PF03741">
    <property type="entry name" value="TerC"/>
    <property type="match status" value="1"/>
</dbReference>
<dbReference type="RefSeq" id="WP_344898291.1">
    <property type="nucleotide sequence ID" value="NZ_BAAAWD010000012.1"/>
</dbReference>
<dbReference type="PANTHER" id="PTHR30238">
    <property type="entry name" value="MEMBRANE BOUND PREDICTED REDOX MODULATOR"/>
    <property type="match status" value="1"/>
</dbReference>
<evidence type="ECO:0000256" key="1">
    <source>
        <dbReference type="ARBA" id="ARBA00004141"/>
    </source>
</evidence>
<evidence type="ECO:0000313" key="9">
    <source>
        <dbReference type="Proteomes" id="UP001499930"/>
    </source>
</evidence>